<keyword evidence="1" id="KW-0812">Transmembrane</keyword>
<gene>
    <name evidence="2" type="ORF">GGR43_002756</name>
</gene>
<dbReference type="Gene3D" id="1.10.287.130">
    <property type="match status" value="1"/>
</dbReference>
<dbReference type="RefSeq" id="WP_188072532.1">
    <property type="nucleotide sequence ID" value="NZ_JACIDT010000009.1"/>
</dbReference>
<evidence type="ECO:0000313" key="2">
    <source>
        <dbReference type="EMBL" id="MBB3927033.1"/>
    </source>
</evidence>
<protein>
    <submittedName>
        <fullName evidence="2">Signal transduction histidine kinase</fullName>
    </submittedName>
</protein>
<feature type="transmembrane region" description="Helical" evidence="1">
    <location>
        <begin position="44"/>
        <end position="71"/>
    </location>
</feature>
<feature type="transmembrane region" description="Helical" evidence="1">
    <location>
        <begin position="144"/>
        <end position="167"/>
    </location>
</feature>
<evidence type="ECO:0000256" key="1">
    <source>
        <dbReference type="SAM" id="Phobius"/>
    </source>
</evidence>
<keyword evidence="1" id="KW-0472">Membrane</keyword>
<organism evidence="2 3">
    <name type="scientific">Sphingobium jiangsuense</name>
    <dbReference type="NCBI Taxonomy" id="870476"/>
    <lineage>
        <taxon>Bacteria</taxon>
        <taxon>Pseudomonadati</taxon>
        <taxon>Pseudomonadota</taxon>
        <taxon>Alphaproteobacteria</taxon>
        <taxon>Sphingomonadales</taxon>
        <taxon>Sphingomonadaceae</taxon>
        <taxon>Sphingobium</taxon>
    </lineage>
</organism>
<proteinExistence type="predicted"/>
<feature type="transmembrane region" description="Helical" evidence="1">
    <location>
        <begin position="120"/>
        <end position="138"/>
    </location>
</feature>
<dbReference type="Proteomes" id="UP000571950">
    <property type="component" value="Unassembled WGS sequence"/>
</dbReference>
<name>A0A7W6BHK0_9SPHN</name>
<accession>A0A7W6BHK0</accession>
<comment type="caution">
    <text evidence="2">The sequence shown here is derived from an EMBL/GenBank/DDBJ whole genome shotgun (WGS) entry which is preliminary data.</text>
</comment>
<sequence length="406" mass="44035">MKRRKDGNARAEGRRIYPCTLALCFSALMIVAPASPPVAVMGAVLAGALFVFRSPLVAALAAAAAPVALWLPLLPPLPSLPPLSPLPPSPGFWSATALMACAALIPHRAIYFLMHLSQRITILCLALSTACLCVALLLPMERAAALLIVPANLFAALLGAILTRYLAFANARILGWDAQGLEAIVRNLLLGRITSGMLHDLAQPLNVISMANGNLSYIIEHIGIDPDKRAQIDERIRRISANTENAAAILSLFRWFGRGGNADYSLLNVRSALERAIAATRSNVRHADISVELAGDGLDHPLSRRHGTVEIMGVAALLCAFGGFLREDGSRIKGQVLLRADRSPAHILVTLHCMDEEGMATIDCHMDPATLWLIQQIALECDSEFHHRRRRGQTTRFTMRIARDDI</sequence>
<keyword evidence="1" id="KW-1133">Transmembrane helix</keyword>
<reference evidence="2 3" key="1">
    <citation type="submission" date="2020-08" db="EMBL/GenBank/DDBJ databases">
        <title>Genomic Encyclopedia of Type Strains, Phase IV (KMG-IV): sequencing the most valuable type-strain genomes for metagenomic binning, comparative biology and taxonomic classification.</title>
        <authorList>
            <person name="Goeker M."/>
        </authorList>
    </citation>
    <scope>NUCLEOTIDE SEQUENCE [LARGE SCALE GENOMIC DNA]</scope>
    <source>
        <strain evidence="2 3">DSM 26189</strain>
    </source>
</reference>
<evidence type="ECO:0000313" key="3">
    <source>
        <dbReference type="Proteomes" id="UP000571950"/>
    </source>
</evidence>
<keyword evidence="3" id="KW-1185">Reference proteome</keyword>
<feature type="transmembrane region" description="Helical" evidence="1">
    <location>
        <begin position="91"/>
        <end position="113"/>
    </location>
</feature>
<keyword evidence="2" id="KW-0418">Kinase</keyword>
<dbReference type="EMBL" id="JACIDT010000009">
    <property type="protein sequence ID" value="MBB3927033.1"/>
    <property type="molecule type" value="Genomic_DNA"/>
</dbReference>
<dbReference type="AlphaFoldDB" id="A0A7W6BHK0"/>
<dbReference type="GO" id="GO:0016301">
    <property type="term" value="F:kinase activity"/>
    <property type="evidence" value="ECO:0007669"/>
    <property type="project" value="UniProtKB-KW"/>
</dbReference>
<keyword evidence="2" id="KW-0808">Transferase</keyword>